<dbReference type="AlphaFoldDB" id="A0A150IHW8"/>
<gene>
    <name evidence="1" type="ORF">AMQ74_01993</name>
</gene>
<organism evidence="1 2">
    <name type="scientific">Candidatus Methanofastidiosum methylothiophilum</name>
    <dbReference type="NCBI Taxonomy" id="1705564"/>
    <lineage>
        <taxon>Archaea</taxon>
        <taxon>Methanobacteriati</taxon>
        <taxon>Methanobacteriota</taxon>
        <taxon>Stenosarchaea group</taxon>
        <taxon>Candidatus Methanofastidiosia</taxon>
        <taxon>Candidatus Methanofastidiosales</taxon>
        <taxon>Candidatus Methanofastidiosaceae</taxon>
        <taxon>Candidatus Methanofastidiosum</taxon>
    </lineage>
</organism>
<proteinExistence type="predicted"/>
<sequence>MANGEDSEEEKHDKIVLQEMYSNEEQLIDGEIIGRYGDYYEKRRDT</sequence>
<protein>
    <submittedName>
        <fullName evidence="1">Uncharacterized protein</fullName>
    </submittedName>
</protein>
<evidence type="ECO:0000313" key="2">
    <source>
        <dbReference type="Proteomes" id="UP000075578"/>
    </source>
</evidence>
<accession>A0A150IHW8</accession>
<evidence type="ECO:0000313" key="1">
    <source>
        <dbReference type="EMBL" id="KYC44294.1"/>
    </source>
</evidence>
<dbReference type="Proteomes" id="UP000075578">
    <property type="component" value="Unassembled WGS sequence"/>
</dbReference>
<comment type="caution">
    <text evidence="1">The sequence shown here is derived from an EMBL/GenBank/DDBJ whole genome shotgun (WGS) entry which is preliminary data.</text>
</comment>
<name>A0A150IHW8_9EURY</name>
<dbReference type="EMBL" id="LNGD01000306">
    <property type="protein sequence ID" value="KYC44294.1"/>
    <property type="molecule type" value="Genomic_DNA"/>
</dbReference>
<reference evidence="1 2" key="1">
    <citation type="journal article" date="2016" name="ISME J.">
        <title>Chasing the elusive Euryarchaeota class WSA2: genomes reveal a uniquely fastidious methyl-reducing methanogen.</title>
        <authorList>
            <person name="Nobu M.K."/>
            <person name="Narihiro T."/>
            <person name="Kuroda K."/>
            <person name="Mei R."/>
            <person name="Liu W.T."/>
        </authorList>
    </citation>
    <scope>NUCLEOTIDE SEQUENCE [LARGE SCALE GENOMIC DNA]</scope>
    <source>
        <strain evidence="1">U1lsi0528_Bin089</strain>
    </source>
</reference>